<dbReference type="SUPFAM" id="SSF56059">
    <property type="entry name" value="Glutathione synthetase ATP-binding domain-like"/>
    <property type="match status" value="1"/>
</dbReference>
<dbReference type="Pfam" id="PF02655">
    <property type="entry name" value="ATP-grasp_3"/>
    <property type="match status" value="1"/>
</dbReference>
<name>A0A162FL85_9EURY</name>
<organism evidence="3 4">
    <name type="scientific">Methanobrevibacter filiformis</name>
    <dbReference type="NCBI Taxonomy" id="55758"/>
    <lineage>
        <taxon>Archaea</taxon>
        <taxon>Methanobacteriati</taxon>
        <taxon>Methanobacteriota</taxon>
        <taxon>Methanomada group</taxon>
        <taxon>Methanobacteria</taxon>
        <taxon>Methanobacteriales</taxon>
        <taxon>Methanobacteriaceae</taxon>
        <taxon>Methanobrevibacter</taxon>
    </lineage>
</organism>
<evidence type="ECO:0000256" key="1">
    <source>
        <dbReference type="PROSITE-ProRule" id="PRU00409"/>
    </source>
</evidence>
<dbReference type="Gene3D" id="3.40.50.11770">
    <property type="match status" value="1"/>
</dbReference>
<evidence type="ECO:0000313" key="4">
    <source>
        <dbReference type="Proteomes" id="UP000077066"/>
    </source>
</evidence>
<dbReference type="GO" id="GO:0046872">
    <property type="term" value="F:metal ion binding"/>
    <property type="evidence" value="ECO:0007669"/>
    <property type="project" value="InterPro"/>
</dbReference>
<keyword evidence="1" id="KW-0547">Nucleotide-binding</keyword>
<dbReference type="EMBL" id="LWMT01000243">
    <property type="protein sequence ID" value="KZX11700.1"/>
    <property type="molecule type" value="Genomic_DNA"/>
</dbReference>
<feature type="domain" description="ATP-grasp" evidence="2">
    <location>
        <begin position="178"/>
        <end position="358"/>
    </location>
</feature>
<protein>
    <submittedName>
        <fullName evidence="3">Carbamoyl phosphate synthase-like protein</fullName>
    </submittedName>
</protein>
<dbReference type="Proteomes" id="UP000077066">
    <property type="component" value="Unassembled WGS sequence"/>
</dbReference>
<dbReference type="AlphaFoldDB" id="A0A162FL85"/>
<dbReference type="GO" id="GO:0005524">
    <property type="term" value="F:ATP binding"/>
    <property type="evidence" value="ECO:0007669"/>
    <property type="project" value="UniProtKB-UniRule"/>
</dbReference>
<dbReference type="InterPro" id="IPR003806">
    <property type="entry name" value="ATP-grasp_PylC-type"/>
</dbReference>
<dbReference type="RefSeq" id="WP_066972940.1">
    <property type="nucleotide sequence ID" value="NZ_LWMT01000243.1"/>
</dbReference>
<evidence type="ECO:0000313" key="3">
    <source>
        <dbReference type="EMBL" id="KZX11700.1"/>
    </source>
</evidence>
<comment type="caution">
    <text evidence="3">The sequence shown here is derived from an EMBL/GenBank/DDBJ whole genome shotgun (WGS) entry which is preliminary data.</text>
</comment>
<evidence type="ECO:0000259" key="2">
    <source>
        <dbReference type="PROSITE" id="PS50975"/>
    </source>
</evidence>
<dbReference type="STRING" id="55758.MBFIL_13450"/>
<dbReference type="PATRIC" id="fig|55758.3.peg.1529"/>
<keyword evidence="1" id="KW-0067">ATP-binding</keyword>
<accession>A0A162FL85</accession>
<sequence>MKLSNDIFDESILVFEYYTASGIEDPGIISEAKALIIGLLNDLKGLNVSLLISPKFKDILNVFDDVNIIFSDEKLKNWLSSNINNFDSCMFISAEENMNLYNLTKLIEENNVKIYGSSSDASLIASNKYKTFKKLENIVKQPKTFKIVINENIDNFNSCNDIVNIDNFNSCNDIVNIDNFNSCNDLEIFIKSIFNGFDIGNNFKLIAKPINGVDCQDIVLLSSLNDVKNLKNTFDNGSNVLIQEFIEGDVVSVSLIANDKIAIPISLNKQYIHLDEDDCEYVGGMLPYDHELKNLAFEVSKMAVESIKGLKGFIGVDLILTDSCAYFLEINSRFTTPYVGLQKIANFNIGKTIIKLLNNELSMLYFDNINFENKVEFTKKGNELLIRNI</sequence>
<proteinExistence type="predicted"/>
<dbReference type="PROSITE" id="PS50975">
    <property type="entry name" value="ATP_GRASP"/>
    <property type="match status" value="1"/>
</dbReference>
<keyword evidence="4" id="KW-1185">Reference proteome</keyword>
<dbReference type="Gene3D" id="3.30.470.20">
    <property type="entry name" value="ATP-grasp fold, B domain"/>
    <property type="match status" value="1"/>
</dbReference>
<reference evidence="3 4" key="1">
    <citation type="submission" date="2016-04" db="EMBL/GenBank/DDBJ databases">
        <title>Genome sequence of Methanobrevibacter filiformis DSM 11501.</title>
        <authorList>
            <person name="Poehlein A."/>
            <person name="Seedorf H."/>
            <person name="Daniel R."/>
        </authorList>
    </citation>
    <scope>NUCLEOTIDE SEQUENCE [LARGE SCALE GENOMIC DNA]</scope>
    <source>
        <strain evidence="3 4">DSM 11501</strain>
    </source>
</reference>
<dbReference type="InterPro" id="IPR011761">
    <property type="entry name" value="ATP-grasp"/>
</dbReference>
<dbReference type="OrthoDB" id="133985at2157"/>
<gene>
    <name evidence="3" type="ORF">MBFIL_13450</name>
</gene>